<protein>
    <submittedName>
        <fullName evidence="2">Uncharacterized protein</fullName>
    </submittedName>
</protein>
<evidence type="ECO:0000313" key="2">
    <source>
        <dbReference type="EMBL" id="ESL07504.1"/>
    </source>
</evidence>
<feature type="compositionally biased region" description="Low complexity" evidence="1">
    <location>
        <begin position="556"/>
        <end position="573"/>
    </location>
</feature>
<sequence>MEPLARHNSPSMDANGCRNAHCSSRPNAAGNEEVPVRTRRGGRRAQRRVTQQLTAPTTTTTTTTTTATTVGTTSKAMGTVVVPVHGEAATPSGDSRPVKCTAVRRRAKPTNITVTRVVTDVSLEALRAKRNGTAADIAPGGDAQTIEEVSRILLMYASRHPHGSKVNFNGRLGSFPTDASAYKVGLERGDRVDVAEGGSQATATGAAEKNIGALVGEQLPNFSGEFPGTSDVHAYVMSLIHSGKLPPESLEVLQAMLSHTSRGGRLDAFTAPRRGRHGNPQLGLPPTMKDAPQTMSHAFATDFDCHSEQQQQQHELIESTEERFFGYGGYASYKDLSYMHGISCAQANGMPLHHPVGQQSVTTDCERSGERVVPYRFLSEYAMRDGQGQQLYTHPVAGEGVAGYEGYAHFLGPSGGYEINSSKREGTNRKNYEVDDDDDDADVTAMLQDIRDLAQQASSPRRLGGANSVSATAAEALNGCCDEYPDDARLSPSLPAPCVTISQTERDSLRSFQQAFLARMRVTGSPEWRFPDATSPTNLLCALAGDSDSNGFAAGQQLQQTQQQQLLPSLPQEQEQDDAGDGRYATNRTLFSYRTAFLEKAGEGDDGDNDFEDAMLPSDLVPREASVATTAAARQEDQRQQLYPQQNDSEAAARAAQLSLLFSAMRGDAQENAQTKAAAGNVWSWTSGDGSWGGAGVEGATLREATAIASTPCRRWFCGDASVERHAPSTTLQQPTTQRKQLRLNDDCSLDYPAACVLASPAFSAVSGVPSGVAPTGSTTATTVQPAELVKRSATVLNSNAVPFVPSRVGS</sequence>
<evidence type="ECO:0000256" key="1">
    <source>
        <dbReference type="SAM" id="MobiDB-lite"/>
    </source>
</evidence>
<dbReference type="VEuPathDB" id="TriTrypDB:TRSC58_04806"/>
<comment type="caution">
    <text evidence="2">The sequence shown here is derived from an EMBL/GenBank/DDBJ whole genome shotgun (WGS) entry which is preliminary data.</text>
</comment>
<dbReference type="OrthoDB" id="251093at2759"/>
<gene>
    <name evidence="2" type="ORF">TRSC58_04806</name>
</gene>
<organism evidence="2 3">
    <name type="scientific">Trypanosoma rangeli SC58</name>
    <dbReference type="NCBI Taxonomy" id="429131"/>
    <lineage>
        <taxon>Eukaryota</taxon>
        <taxon>Discoba</taxon>
        <taxon>Euglenozoa</taxon>
        <taxon>Kinetoplastea</taxon>
        <taxon>Metakinetoplastina</taxon>
        <taxon>Trypanosomatida</taxon>
        <taxon>Trypanosomatidae</taxon>
        <taxon>Trypanosoma</taxon>
        <taxon>Herpetosoma</taxon>
    </lineage>
</organism>
<feature type="region of interest" description="Disordered" evidence="1">
    <location>
        <begin position="1"/>
        <end position="65"/>
    </location>
</feature>
<keyword evidence="3" id="KW-1185">Reference proteome</keyword>
<dbReference type="AlphaFoldDB" id="A0A061IXW1"/>
<feature type="region of interest" description="Disordered" evidence="1">
    <location>
        <begin position="555"/>
        <end position="583"/>
    </location>
</feature>
<feature type="region of interest" description="Disordered" evidence="1">
    <location>
        <begin position="266"/>
        <end position="286"/>
    </location>
</feature>
<feature type="compositionally biased region" description="Basic residues" evidence="1">
    <location>
        <begin position="37"/>
        <end position="47"/>
    </location>
</feature>
<name>A0A061IXW1_TRYRA</name>
<proteinExistence type="predicted"/>
<reference evidence="2 3" key="1">
    <citation type="submission" date="2013-07" db="EMBL/GenBank/DDBJ databases">
        <authorList>
            <person name="Stoco P.H."/>
            <person name="Wagner G."/>
            <person name="Gerber A."/>
            <person name="Zaha A."/>
            <person name="Thompson C."/>
            <person name="Bartholomeu D.C."/>
            <person name="Luckemeyer D.D."/>
            <person name="Bahia D."/>
            <person name="Loreto E."/>
            <person name="Prestes E.B."/>
            <person name="Lima F.M."/>
            <person name="Rodrigues-Luiz G."/>
            <person name="Vallejo G.A."/>
            <person name="Filho J.F."/>
            <person name="Monteiro K.M."/>
            <person name="Tyler K.M."/>
            <person name="de Almeida L.G."/>
            <person name="Ortiz M.F."/>
            <person name="Siervo M.A."/>
            <person name="de Moraes M.H."/>
            <person name="Cunha O.L."/>
            <person name="Mendonca-Neto R."/>
            <person name="Silva R."/>
            <person name="Teixeira S.M."/>
            <person name="Murta S.M."/>
            <person name="Sincero T.C."/>
            <person name="Mendes T.A."/>
            <person name="Urmenyi T.P."/>
            <person name="Silva V.G."/>
            <person name="da Rocha W.D."/>
            <person name="Andersson B."/>
            <person name="Romanha A.J."/>
            <person name="Steindel M."/>
            <person name="de Vasconcelos A.T."/>
            <person name="Grisard E.C."/>
        </authorList>
    </citation>
    <scope>NUCLEOTIDE SEQUENCE [LARGE SCALE GENOMIC DNA]</scope>
    <source>
        <strain evidence="2 3">SC58</strain>
    </source>
</reference>
<evidence type="ECO:0000313" key="3">
    <source>
        <dbReference type="Proteomes" id="UP000031737"/>
    </source>
</evidence>
<dbReference type="EMBL" id="AUPL01004806">
    <property type="protein sequence ID" value="ESL07504.1"/>
    <property type="molecule type" value="Genomic_DNA"/>
</dbReference>
<feature type="compositionally biased region" description="Low complexity" evidence="1">
    <location>
        <begin position="48"/>
        <end position="65"/>
    </location>
</feature>
<dbReference type="Proteomes" id="UP000031737">
    <property type="component" value="Unassembled WGS sequence"/>
</dbReference>
<accession>A0A061IXW1</accession>